<feature type="transmembrane region" description="Helical" evidence="2">
    <location>
        <begin position="385"/>
        <end position="403"/>
    </location>
</feature>
<accession>A0A8E2E1K6</accession>
<evidence type="ECO:0000256" key="2">
    <source>
        <dbReference type="SAM" id="Phobius"/>
    </source>
</evidence>
<reference evidence="3 4" key="1">
    <citation type="journal article" date="2016" name="Nat. Commun.">
        <title>Ectomycorrhizal ecology is imprinted in the genome of the dominant symbiotic fungus Cenococcum geophilum.</title>
        <authorList>
            <consortium name="DOE Joint Genome Institute"/>
            <person name="Peter M."/>
            <person name="Kohler A."/>
            <person name="Ohm R.A."/>
            <person name="Kuo A."/>
            <person name="Krutzmann J."/>
            <person name="Morin E."/>
            <person name="Arend M."/>
            <person name="Barry K.W."/>
            <person name="Binder M."/>
            <person name="Choi C."/>
            <person name="Clum A."/>
            <person name="Copeland A."/>
            <person name="Grisel N."/>
            <person name="Haridas S."/>
            <person name="Kipfer T."/>
            <person name="LaButti K."/>
            <person name="Lindquist E."/>
            <person name="Lipzen A."/>
            <person name="Maire R."/>
            <person name="Meier B."/>
            <person name="Mihaltcheva S."/>
            <person name="Molinier V."/>
            <person name="Murat C."/>
            <person name="Poggeler S."/>
            <person name="Quandt C.A."/>
            <person name="Sperisen C."/>
            <person name="Tritt A."/>
            <person name="Tisserant E."/>
            <person name="Crous P.W."/>
            <person name="Henrissat B."/>
            <person name="Nehls U."/>
            <person name="Egli S."/>
            <person name="Spatafora J.W."/>
            <person name="Grigoriev I.V."/>
            <person name="Martin F.M."/>
        </authorList>
    </citation>
    <scope>NUCLEOTIDE SEQUENCE [LARGE SCALE GENOMIC DNA]</scope>
    <source>
        <strain evidence="3 4">CBS 459.81</strain>
    </source>
</reference>
<evidence type="ECO:0000313" key="4">
    <source>
        <dbReference type="Proteomes" id="UP000250266"/>
    </source>
</evidence>
<keyword evidence="2" id="KW-0472">Membrane</keyword>
<feature type="transmembrane region" description="Helical" evidence="2">
    <location>
        <begin position="74"/>
        <end position="98"/>
    </location>
</feature>
<feature type="transmembrane region" description="Helical" evidence="2">
    <location>
        <begin position="452"/>
        <end position="469"/>
    </location>
</feature>
<sequence>MIIFRPNCSFPNTEPTGFIYSPNIRSTLDIVWSCVSIIILSTWSVLHLTVPPDIEAVDPSEKIRKQIFFLLRKLSWMGIMLIFPEYLLAIGAANQLIASVNTEALREKFVGKDKDNVPWSRTHTIQADMGGIALRFSEQSNRKIRDPKPQNPHTSSNLTSYEGPIDASKERDQQLESIRFLQDFDKKQKRYLSGLGKSQWESFGQHWTLAANYIRHAEELTIINANNVASLQGKVWILDSKQLALAREYKIIKRLPHIEKRDIQDRSKSDGLVRTLAVIQVIWLVVQIIARRIVHVSSSALEFSTLAFSSCAFIIYLIEWGKPKDVSVPIYIDTDAAVTPNAFKAIAEAAPIIFMRNRHYYMPQSSVHQAIDDKTYDNIYIARRIICTSVLTTTLFGGIHLFAWNLDFPTPVERLLWRTAALLVAIVPTICALIVLGETMVCKSTHRTSKKIVFIFGPFYISSRLYLIVESFRALYFLPPETFIATWAINGPHIG</sequence>
<dbReference type="EMBL" id="KV745282">
    <property type="protein sequence ID" value="OCK75712.1"/>
    <property type="molecule type" value="Genomic_DNA"/>
</dbReference>
<organism evidence="3 4">
    <name type="scientific">Lepidopterella palustris CBS 459.81</name>
    <dbReference type="NCBI Taxonomy" id="1314670"/>
    <lineage>
        <taxon>Eukaryota</taxon>
        <taxon>Fungi</taxon>
        <taxon>Dikarya</taxon>
        <taxon>Ascomycota</taxon>
        <taxon>Pezizomycotina</taxon>
        <taxon>Dothideomycetes</taxon>
        <taxon>Pleosporomycetidae</taxon>
        <taxon>Mytilinidiales</taxon>
        <taxon>Argynnaceae</taxon>
        <taxon>Lepidopterella</taxon>
    </lineage>
</organism>
<keyword evidence="4" id="KW-1185">Reference proteome</keyword>
<gene>
    <name evidence="3" type="ORF">K432DRAFT_307903</name>
</gene>
<keyword evidence="2" id="KW-0812">Transmembrane</keyword>
<feature type="transmembrane region" description="Helical" evidence="2">
    <location>
        <begin position="30"/>
        <end position="50"/>
    </location>
</feature>
<dbReference type="Proteomes" id="UP000250266">
    <property type="component" value="Unassembled WGS sequence"/>
</dbReference>
<feature type="region of interest" description="Disordered" evidence="1">
    <location>
        <begin position="141"/>
        <end position="165"/>
    </location>
</feature>
<evidence type="ECO:0000256" key="1">
    <source>
        <dbReference type="SAM" id="MobiDB-lite"/>
    </source>
</evidence>
<dbReference type="OrthoDB" id="9451547at2759"/>
<feature type="transmembrane region" description="Helical" evidence="2">
    <location>
        <begin position="296"/>
        <end position="318"/>
    </location>
</feature>
<proteinExistence type="predicted"/>
<protein>
    <submittedName>
        <fullName evidence="3">Uncharacterized protein</fullName>
    </submittedName>
</protein>
<feature type="transmembrane region" description="Helical" evidence="2">
    <location>
        <begin position="271"/>
        <end position="290"/>
    </location>
</feature>
<dbReference type="AlphaFoldDB" id="A0A8E2E1K6"/>
<dbReference type="PANTHER" id="PTHR35043:SF7">
    <property type="entry name" value="TRANSCRIPTION FACTOR DOMAIN-CONTAINING PROTEIN"/>
    <property type="match status" value="1"/>
</dbReference>
<feature type="transmembrane region" description="Helical" evidence="2">
    <location>
        <begin position="415"/>
        <end position="440"/>
    </location>
</feature>
<feature type="compositionally biased region" description="Polar residues" evidence="1">
    <location>
        <begin position="151"/>
        <end position="160"/>
    </location>
</feature>
<evidence type="ECO:0000313" key="3">
    <source>
        <dbReference type="EMBL" id="OCK75712.1"/>
    </source>
</evidence>
<keyword evidence="2" id="KW-1133">Transmembrane helix</keyword>
<name>A0A8E2E1K6_9PEZI</name>
<dbReference type="PANTHER" id="PTHR35043">
    <property type="entry name" value="TRANSCRIPTION FACTOR DOMAIN-CONTAINING PROTEIN"/>
    <property type="match status" value="1"/>
</dbReference>